<keyword evidence="6" id="KW-0156">Chromatin regulator</keyword>
<feature type="region of interest" description="Disordered" evidence="13">
    <location>
        <begin position="85"/>
        <end position="156"/>
    </location>
</feature>
<dbReference type="PANTHER" id="PTHR10880">
    <property type="entry name" value="MORTALITY FACTOR 4-LIKE PROTEIN"/>
    <property type="match status" value="1"/>
</dbReference>
<dbReference type="InterPro" id="IPR000953">
    <property type="entry name" value="Chromo/chromo_shadow_dom"/>
</dbReference>
<dbReference type="InterPro" id="IPR008676">
    <property type="entry name" value="MRG"/>
</dbReference>
<feature type="domain" description="Chromo" evidence="14">
    <location>
        <begin position="25"/>
        <end position="82"/>
    </location>
</feature>
<dbReference type="FunFam" id="2.30.30.140:FF:000149">
    <property type="entry name" value="WGS project CABT00000000 data, contig 2.3"/>
    <property type="match status" value="1"/>
</dbReference>
<dbReference type="InterPro" id="IPR038217">
    <property type="entry name" value="MRG_C_sf"/>
</dbReference>
<evidence type="ECO:0000256" key="1">
    <source>
        <dbReference type="ARBA" id="ARBA00004123"/>
    </source>
</evidence>
<evidence type="ECO:0000313" key="15">
    <source>
        <dbReference type="EMBL" id="RFU28014.1"/>
    </source>
</evidence>
<keyword evidence="16" id="KW-1185">Reference proteome</keyword>
<dbReference type="GO" id="GO:0032221">
    <property type="term" value="C:Rpd3S complex"/>
    <property type="evidence" value="ECO:0007669"/>
    <property type="project" value="TreeGrafter"/>
</dbReference>
<proteinExistence type="inferred from homology"/>
<keyword evidence="5" id="KW-0227">DNA damage</keyword>
<feature type="compositionally biased region" description="Basic and acidic residues" evidence="13">
    <location>
        <begin position="128"/>
        <end position="149"/>
    </location>
</feature>
<dbReference type="STRING" id="5539.A0A3E2H3P5"/>
<dbReference type="FunFam" id="1.10.274.30:FF:000004">
    <property type="entry name" value="Putative Chromatin modification-related protein eaf3"/>
    <property type="match status" value="1"/>
</dbReference>
<dbReference type="GO" id="GO:0006281">
    <property type="term" value="P:DNA repair"/>
    <property type="evidence" value="ECO:0007669"/>
    <property type="project" value="UniProtKB-KW"/>
</dbReference>
<dbReference type="InterPro" id="IPR016197">
    <property type="entry name" value="Chromo-like_dom_sf"/>
</dbReference>
<comment type="subcellular location">
    <subcellularLocation>
        <location evidence="1">Nucleus</location>
    </subcellularLocation>
</comment>
<feature type="region of interest" description="Disordered" evidence="13">
    <location>
        <begin position="255"/>
        <end position="274"/>
    </location>
</feature>
<keyword evidence="10" id="KW-0539">Nucleus</keyword>
<dbReference type="GO" id="GO:0006338">
    <property type="term" value="P:chromatin remodeling"/>
    <property type="evidence" value="ECO:0007669"/>
    <property type="project" value="UniProtKB-ARBA"/>
</dbReference>
<dbReference type="AlphaFoldDB" id="A0A3E2H3P5"/>
<feature type="compositionally biased region" description="Basic and acidic residues" evidence="13">
    <location>
        <begin position="255"/>
        <end position="273"/>
    </location>
</feature>
<evidence type="ECO:0000256" key="6">
    <source>
        <dbReference type="ARBA" id="ARBA00022853"/>
    </source>
</evidence>
<organism evidence="15 16">
    <name type="scientific">Scytalidium lignicola</name>
    <name type="common">Hyphomycete</name>
    <dbReference type="NCBI Taxonomy" id="5539"/>
    <lineage>
        <taxon>Eukaryota</taxon>
        <taxon>Fungi</taxon>
        <taxon>Dikarya</taxon>
        <taxon>Ascomycota</taxon>
        <taxon>Pezizomycotina</taxon>
        <taxon>Leotiomycetes</taxon>
        <taxon>Leotiomycetes incertae sedis</taxon>
        <taxon>Scytalidium</taxon>
    </lineage>
</organism>
<evidence type="ECO:0000256" key="12">
    <source>
        <dbReference type="ARBA" id="ARBA00072864"/>
    </source>
</evidence>
<reference evidence="15 16" key="1">
    <citation type="submission" date="2018-05" db="EMBL/GenBank/DDBJ databases">
        <title>Draft genome sequence of Scytalidium lignicola DSM 105466, a ubiquitous saprotrophic fungus.</title>
        <authorList>
            <person name="Buettner E."/>
            <person name="Gebauer A.M."/>
            <person name="Hofrichter M."/>
            <person name="Liers C."/>
            <person name="Kellner H."/>
        </authorList>
    </citation>
    <scope>NUCLEOTIDE SEQUENCE [LARGE SCALE GENOMIC DNA]</scope>
    <source>
        <strain evidence="15 16">DSM 105466</strain>
    </source>
</reference>
<dbReference type="InterPro" id="IPR053820">
    <property type="entry name" value="MSL3_chromo-like"/>
</dbReference>
<evidence type="ECO:0000259" key="14">
    <source>
        <dbReference type="SMART" id="SM00298"/>
    </source>
</evidence>
<comment type="caution">
    <text evidence="15">The sequence shown here is derived from an EMBL/GenBank/DDBJ whole genome shotgun (WGS) entry which is preliminary data.</text>
</comment>
<feature type="non-terminal residue" evidence="15">
    <location>
        <position position="540"/>
    </location>
</feature>
<name>A0A3E2H3P5_SCYLI</name>
<dbReference type="PROSITE" id="PS51640">
    <property type="entry name" value="MRG"/>
    <property type="match status" value="1"/>
</dbReference>
<evidence type="ECO:0000256" key="9">
    <source>
        <dbReference type="ARBA" id="ARBA00023204"/>
    </source>
</evidence>
<evidence type="ECO:0000313" key="16">
    <source>
        <dbReference type="Proteomes" id="UP000258309"/>
    </source>
</evidence>
<protein>
    <recommendedName>
        <fullName evidence="4">Chromatin modification-related protein EAF3</fullName>
    </recommendedName>
    <alternativeName>
        <fullName evidence="12">Chromatin modification-related protein eaf3</fullName>
    </alternativeName>
</protein>
<dbReference type="GO" id="GO:0035267">
    <property type="term" value="C:NuA4 histone acetyltransferase complex"/>
    <property type="evidence" value="ECO:0007669"/>
    <property type="project" value="TreeGrafter"/>
</dbReference>
<evidence type="ECO:0000256" key="10">
    <source>
        <dbReference type="ARBA" id="ARBA00023242"/>
    </source>
</evidence>
<dbReference type="InterPro" id="IPR026541">
    <property type="entry name" value="MRG_dom"/>
</dbReference>
<sequence>MAPSKPAAAPFAKDERVLCFHHDMLYEAKVLDSRPTQDNQSWQYKIHYKGWKNTWDDWVPQDRVRKFTEENKELAAQLHNQMKMLQQKTPKSVSKKGGRANGSDLSSARGSEERHASVAAQSGRGPRRNRDYDLETDHAIDNDASKCDSPEEDELTRESLIISRPHASARIQSSASLAVRRSGRERKLTARAFNEKRTGLRPRRGFTSDARLAPLPVDRLESLNNTYVEEALAPDILLLQPRPDYTYIDAKGELRDPDKYEYPPERTTSDPHPKLAAHIRNGTDTPALHLYYKDMPHERCLPIAGIIRDEPVNGNAEVSHHVKSGSADERYPYVLFPGLHKSTELVLTQTSAIQEEGFHARPSIKLVIPDHIKAILVDDWENVTKNCQLVPLPAAHPVNSILNDYLDFEKPKRLEGSAAADILEEVVAGLREYFDKCLGRILLYRFERNQYLEVRELWTQGKGEWAEKGAGDTYGAEHLCRLLVSLPELIAQTNMDVQSVNRLREELSKFTNWLGKNATTYFVNEYETPSQDYVEKARSV</sequence>
<dbReference type="GO" id="GO:0006355">
    <property type="term" value="P:regulation of DNA-templated transcription"/>
    <property type="evidence" value="ECO:0007669"/>
    <property type="project" value="InterPro"/>
</dbReference>
<dbReference type="Gene3D" id="2.30.30.140">
    <property type="match status" value="1"/>
</dbReference>
<gene>
    <name evidence="15" type="ORF">B7463_g8338</name>
</gene>
<dbReference type="Gene3D" id="1.10.274.30">
    <property type="entry name" value="MRG domain"/>
    <property type="match status" value="1"/>
</dbReference>
<evidence type="ECO:0000256" key="2">
    <source>
        <dbReference type="ARBA" id="ARBA00009093"/>
    </source>
</evidence>
<evidence type="ECO:0000256" key="5">
    <source>
        <dbReference type="ARBA" id="ARBA00022763"/>
    </source>
</evidence>
<evidence type="ECO:0000256" key="13">
    <source>
        <dbReference type="SAM" id="MobiDB-lite"/>
    </source>
</evidence>
<evidence type="ECO:0000256" key="7">
    <source>
        <dbReference type="ARBA" id="ARBA00023015"/>
    </source>
</evidence>
<dbReference type="CDD" id="cd18983">
    <property type="entry name" value="CBD_MSL3_like"/>
    <property type="match status" value="1"/>
</dbReference>
<dbReference type="Proteomes" id="UP000258309">
    <property type="component" value="Unassembled WGS sequence"/>
</dbReference>
<evidence type="ECO:0000256" key="3">
    <source>
        <dbReference type="ARBA" id="ARBA00011353"/>
    </source>
</evidence>
<dbReference type="EMBL" id="NCSJ02000180">
    <property type="protein sequence ID" value="RFU28014.1"/>
    <property type="molecule type" value="Genomic_DNA"/>
</dbReference>
<evidence type="ECO:0000256" key="11">
    <source>
        <dbReference type="ARBA" id="ARBA00057322"/>
    </source>
</evidence>
<keyword evidence="9" id="KW-0234">DNA repair</keyword>
<comment type="similarity">
    <text evidence="2">Belongs to the MRG family.</text>
</comment>
<dbReference type="SUPFAM" id="SSF54160">
    <property type="entry name" value="Chromo domain-like"/>
    <property type="match status" value="1"/>
</dbReference>
<dbReference type="PANTHER" id="PTHR10880:SF15">
    <property type="entry name" value="MSL COMPLEX SUBUNIT 3"/>
    <property type="match status" value="1"/>
</dbReference>
<dbReference type="Pfam" id="PF05712">
    <property type="entry name" value="MRG"/>
    <property type="match status" value="1"/>
</dbReference>
<dbReference type="OrthoDB" id="124855at2759"/>
<keyword evidence="8" id="KW-0804">Transcription</keyword>
<comment type="subunit">
    <text evidence="3">Component of the NuA4 histone acetyltransferase complex.</text>
</comment>
<evidence type="ECO:0000256" key="4">
    <source>
        <dbReference type="ARBA" id="ARBA00018505"/>
    </source>
</evidence>
<keyword evidence="7" id="KW-0805">Transcription regulation</keyword>
<comment type="function">
    <text evidence="11">Involved in deacetylation of histones, chromatin assembly and chromosome segregation. May act as a transcriptional oscillator, directing histone deacetylases to specific chromosomal domains. Component of the NuA4 histone acetyltransferase complex which is involved in transcriptional activation of selected genes principally by acetylation of nucleosomal histone H4 and H2A. The NuA4 complex is also involved in DNA repair.</text>
</comment>
<dbReference type="SMART" id="SM00298">
    <property type="entry name" value="CHROMO"/>
    <property type="match status" value="1"/>
</dbReference>
<feature type="non-terminal residue" evidence="15">
    <location>
        <position position="1"/>
    </location>
</feature>
<evidence type="ECO:0000256" key="8">
    <source>
        <dbReference type="ARBA" id="ARBA00023163"/>
    </source>
</evidence>
<dbReference type="OMA" id="PQWNEMN"/>
<accession>A0A3E2H3P5</accession>
<dbReference type="Pfam" id="PF22732">
    <property type="entry name" value="MSL3_chromo-like"/>
    <property type="match status" value="1"/>
</dbReference>